<dbReference type="GO" id="GO:0016301">
    <property type="term" value="F:kinase activity"/>
    <property type="evidence" value="ECO:0007669"/>
    <property type="project" value="UniProtKB-KW"/>
</dbReference>
<accession>A0A4H5CPD5</accession>
<keyword evidence="1 6" id="KW-0547">Nucleotide-binding</keyword>
<dbReference type="PANTHER" id="PTHR12592:SF0">
    <property type="entry name" value="ATP-DEPENDENT (S)-NAD(P)H-HYDRATE DEHYDRATASE"/>
    <property type="match status" value="1"/>
</dbReference>
<evidence type="ECO:0000259" key="7">
    <source>
        <dbReference type="PROSITE" id="PS51383"/>
    </source>
</evidence>
<dbReference type="AlphaFoldDB" id="A0A4H5CPD5"/>
<dbReference type="NCBIfam" id="TIGR00196">
    <property type="entry name" value="yjeF_cterm"/>
    <property type="match status" value="1"/>
</dbReference>
<keyword evidence="2 6" id="KW-0067">ATP-binding</keyword>
<dbReference type="CDD" id="cd01171">
    <property type="entry name" value="YXKO-related"/>
    <property type="match status" value="1"/>
</dbReference>
<dbReference type="GO" id="GO:0052855">
    <property type="term" value="F:ADP-dependent NAD(P)H-hydrate dehydratase activity"/>
    <property type="evidence" value="ECO:0007669"/>
    <property type="project" value="UniProtKB-UniRule"/>
</dbReference>
<dbReference type="PROSITE" id="PS01050">
    <property type="entry name" value="YJEF_C_2"/>
    <property type="match status" value="1"/>
</dbReference>
<dbReference type="SUPFAM" id="SSF53613">
    <property type="entry name" value="Ribokinase-like"/>
    <property type="match status" value="1"/>
</dbReference>
<dbReference type="GO" id="GO:0005524">
    <property type="term" value="F:ATP binding"/>
    <property type="evidence" value="ECO:0007669"/>
    <property type="project" value="UniProtKB-KW"/>
</dbReference>
<dbReference type="Gene3D" id="3.40.1190.20">
    <property type="match status" value="1"/>
</dbReference>
<dbReference type="HAMAP" id="MF_01965">
    <property type="entry name" value="NADHX_dehydratase"/>
    <property type="match status" value="1"/>
</dbReference>
<comment type="cofactor">
    <cofactor evidence="6">
        <name>Mg(2+)</name>
        <dbReference type="ChEBI" id="CHEBI:18420"/>
    </cofactor>
</comment>
<feature type="binding site" evidence="6">
    <location>
        <position position="152"/>
    </location>
    <ligand>
        <name>(6S)-NADPHX</name>
        <dbReference type="ChEBI" id="CHEBI:64076"/>
    </ligand>
</feature>
<dbReference type="PROSITE" id="PS51383">
    <property type="entry name" value="YJEF_C_3"/>
    <property type="match status" value="1"/>
</dbReference>
<comment type="similarity">
    <text evidence="6">Belongs to the NnrD/CARKD family.</text>
</comment>
<evidence type="ECO:0000313" key="8">
    <source>
        <dbReference type="EMBL" id="VNQ66521.1"/>
    </source>
</evidence>
<keyword evidence="8" id="KW-0418">Kinase</keyword>
<dbReference type="EC" id="4.2.1.136" evidence="6"/>
<comment type="catalytic activity">
    <reaction evidence="6">
        <text>(6S)-NADPHX + ADP = AMP + phosphate + NADPH + H(+)</text>
        <dbReference type="Rhea" id="RHEA:32235"/>
        <dbReference type="ChEBI" id="CHEBI:15378"/>
        <dbReference type="ChEBI" id="CHEBI:43474"/>
        <dbReference type="ChEBI" id="CHEBI:57783"/>
        <dbReference type="ChEBI" id="CHEBI:64076"/>
        <dbReference type="ChEBI" id="CHEBI:456215"/>
        <dbReference type="ChEBI" id="CHEBI:456216"/>
        <dbReference type="EC" id="4.2.1.136"/>
    </reaction>
</comment>
<evidence type="ECO:0000256" key="5">
    <source>
        <dbReference type="ARBA" id="ARBA00023239"/>
    </source>
</evidence>
<dbReference type="GO" id="GO:0110051">
    <property type="term" value="P:metabolite repair"/>
    <property type="evidence" value="ECO:0007669"/>
    <property type="project" value="TreeGrafter"/>
</dbReference>
<feature type="binding site" evidence="6">
    <location>
        <position position="101"/>
    </location>
    <ligand>
        <name>(6S)-NADPHX</name>
        <dbReference type="ChEBI" id="CHEBI:64076"/>
    </ligand>
</feature>
<dbReference type="RefSeq" id="WP_054363147.1">
    <property type="nucleotide sequence ID" value="NZ_CAXKUH010000010.1"/>
</dbReference>
<feature type="binding site" evidence="6">
    <location>
        <position position="218"/>
    </location>
    <ligand>
        <name>AMP</name>
        <dbReference type="ChEBI" id="CHEBI:456215"/>
    </ligand>
</feature>
<feature type="binding site" evidence="6">
    <location>
        <position position="219"/>
    </location>
    <ligand>
        <name>(6S)-NADPHX</name>
        <dbReference type="ChEBI" id="CHEBI:64076"/>
    </ligand>
</feature>
<dbReference type="InterPro" id="IPR017953">
    <property type="entry name" value="Carbohydrate_kinase_pred_CS"/>
</dbReference>
<dbReference type="GO" id="GO:0052856">
    <property type="term" value="F:NAD(P)HX epimerase activity"/>
    <property type="evidence" value="ECO:0007669"/>
    <property type="project" value="TreeGrafter"/>
</dbReference>
<evidence type="ECO:0000256" key="2">
    <source>
        <dbReference type="ARBA" id="ARBA00022840"/>
    </source>
</evidence>
<keyword evidence="8" id="KW-0808">Transferase</keyword>
<feature type="binding site" evidence="6">
    <location>
        <begin position="188"/>
        <end position="192"/>
    </location>
    <ligand>
        <name>AMP</name>
        <dbReference type="ChEBI" id="CHEBI:456215"/>
    </ligand>
</feature>
<keyword evidence="4 6" id="KW-0520">NAD</keyword>
<dbReference type="InterPro" id="IPR029056">
    <property type="entry name" value="Ribokinase-like"/>
</dbReference>
<dbReference type="Pfam" id="PF01256">
    <property type="entry name" value="Carb_kinase"/>
    <property type="match status" value="1"/>
</dbReference>
<feature type="binding site" evidence="6">
    <location>
        <position position="40"/>
    </location>
    <ligand>
        <name>(6S)-NADPHX</name>
        <dbReference type="ChEBI" id="CHEBI:64076"/>
    </ligand>
</feature>
<evidence type="ECO:0000256" key="4">
    <source>
        <dbReference type="ARBA" id="ARBA00023027"/>
    </source>
</evidence>
<keyword evidence="3 6" id="KW-0521">NADP</keyword>
<evidence type="ECO:0000256" key="1">
    <source>
        <dbReference type="ARBA" id="ARBA00022741"/>
    </source>
</evidence>
<proteinExistence type="inferred from homology"/>
<reference evidence="8" key="1">
    <citation type="submission" date="2019-04" db="EMBL/GenBank/DDBJ databases">
        <authorList>
            <consortium name="Pathogen Informatics"/>
        </authorList>
    </citation>
    <scope>NUCLEOTIDE SEQUENCE</scope>
    <source>
        <strain evidence="8">GPSC13</strain>
    </source>
</reference>
<feature type="domain" description="YjeF C-terminal" evidence="7">
    <location>
        <begin position="5"/>
        <end position="278"/>
    </location>
</feature>
<dbReference type="EMBL" id="CAATIM010000006">
    <property type="protein sequence ID" value="VNQ66521.1"/>
    <property type="molecule type" value="Genomic_DNA"/>
</dbReference>
<organism evidence="8">
    <name type="scientific">Streptococcus pneumoniae</name>
    <dbReference type="NCBI Taxonomy" id="1313"/>
    <lineage>
        <taxon>Bacteria</taxon>
        <taxon>Bacillati</taxon>
        <taxon>Bacillota</taxon>
        <taxon>Bacilli</taxon>
        <taxon>Lactobacillales</taxon>
        <taxon>Streptococcaceae</taxon>
        <taxon>Streptococcus</taxon>
    </lineage>
</organism>
<evidence type="ECO:0000256" key="3">
    <source>
        <dbReference type="ARBA" id="ARBA00022857"/>
    </source>
</evidence>
<comment type="subunit">
    <text evidence="6">Homotetramer.</text>
</comment>
<protein>
    <recommendedName>
        <fullName evidence="6">ADP-dependent (S)-NAD(P)H-hydrate dehydratase</fullName>
        <ecNumber evidence="6">4.2.1.136</ecNumber>
    </recommendedName>
    <alternativeName>
        <fullName evidence="6">ADP-dependent NAD(P)HX dehydratase</fullName>
    </alternativeName>
</protein>
<gene>
    <name evidence="6 8" type="primary">nnrD</name>
    <name evidence="8" type="ORF">SAMEA2796750_01171</name>
</gene>
<dbReference type="PROSITE" id="PS01049">
    <property type="entry name" value="YJEF_C_1"/>
    <property type="match status" value="1"/>
</dbReference>
<sequence>MKVINQTLLEKVIIERSRSSHKGDYGRLLLLGGTYPYGGAIIMAALAAVKSGAGLVTVGTDRENIPALHSHLPEAMAFALQDKQLLKEQLEKAEVVLLGPGLGDNAFGEDLVKQVFAGLKQNQILIVDGGALTILARTSLSFPSSQLILAPHQKEWEKLSGITIEKQKEDTTASALTSFPKGTILVEKGPATRVWQAGQSDYYQLQVGGPYQATGGMGDTLAGMIAGFVGQFRQASLYERVAVATHLHSAIAQELSQENYVVLPTEISRYLPKIMKIICQQDRVSKDKLV</sequence>
<comment type="catalytic activity">
    <reaction evidence="6">
        <text>(6S)-NADHX + ADP = AMP + phosphate + NADH + H(+)</text>
        <dbReference type="Rhea" id="RHEA:32223"/>
        <dbReference type="ChEBI" id="CHEBI:15378"/>
        <dbReference type="ChEBI" id="CHEBI:43474"/>
        <dbReference type="ChEBI" id="CHEBI:57945"/>
        <dbReference type="ChEBI" id="CHEBI:64074"/>
        <dbReference type="ChEBI" id="CHEBI:456215"/>
        <dbReference type="ChEBI" id="CHEBI:456216"/>
        <dbReference type="EC" id="4.2.1.136"/>
    </reaction>
</comment>
<keyword evidence="5 6" id="KW-0456">Lyase</keyword>
<dbReference type="GO" id="GO:0046496">
    <property type="term" value="P:nicotinamide nucleotide metabolic process"/>
    <property type="evidence" value="ECO:0007669"/>
    <property type="project" value="UniProtKB-UniRule"/>
</dbReference>
<name>A0A4H5CPD5_STREE</name>
<dbReference type="PANTHER" id="PTHR12592">
    <property type="entry name" value="ATP-DEPENDENT (S)-NAD(P)H-HYDRATE DEHYDRATASE FAMILY MEMBER"/>
    <property type="match status" value="1"/>
</dbReference>
<evidence type="ECO:0000256" key="6">
    <source>
        <dbReference type="HAMAP-Rule" id="MF_01965"/>
    </source>
</evidence>
<dbReference type="InterPro" id="IPR000631">
    <property type="entry name" value="CARKD"/>
</dbReference>
<comment type="function">
    <text evidence="6">Catalyzes the dehydration of the S-form of NAD(P)HX at the expense of ADP, which is converted to AMP. Together with NAD(P)HX epimerase, which catalyzes the epimerization of the S- and R-forms, the enzyme allows the repair of both epimers of NAD(P)HX, a damaged form of NAD(P)H that is a result of enzymatic or heat-dependent hydration.</text>
</comment>